<reference evidence="2" key="2">
    <citation type="journal article" date="2007" name="Science">
        <title>Draft genome sequence of the sexually transmitted pathogen Trichomonas vaginalis.</title>
        <authorList>
            <person name="Carlton J.M."/>
            <person name="Hirt R.P."/>
            <person name="Silva J.C."/>
            <person name="Delcher A.L."/>
            <person name="Schatz M."/>
            <person name="Zhao Q."/>
            <person name="Wortman J.R."/>
            <person name="Bidwell S.L."/>
            <person name="Alsmark U.C.M."/>
            <person name="Besteiro S."/>
            <person name="Sicheritz-Ponten T."/>
            <person name="Noel C.J."/>
            <person name="Dacks J.B."/>
            <person name="Foster P.G."/>
            <person name="Simillion C."/>
            <person name="Van de Peer Y."/>
            <person name="Miranda-Saavedra D."/>
            <person name="Barton G.J."/>
            <person name="Westrop G.D."/>
            <person name="Mueller S."/>
            <person name="Dessi D."/>
            <person name="Fiori P.L."/>
            <person name="Ren Q."/>
            <person name="Paulsen I."/>
            <person name="Zhang H."/>
            <person name="Bastida-Corcuera F.D."/>
            <person name="Simoes-Barbosa A."/>
            <person name="Brown M.T."/>
            <person name="Hayes R.D."/>
            <person name="Mukherjee M."/>
            <person name="Okumura C.Y."/>
            <person name="Schneider R."/>
            <person name="Smith A.J."/>
            <person name="Vanacova S."/>
            <person name="Villalvazo M."/>
            <person name="Haas B.J."/>
            <person name="Pertea M."/>
            <person name="Feldblyum T.V."/>
            <person name="Utterback T.R."/>
            <person name="Shu C.L."/>
            <person name="Osoegawa K."/>
            <person name="de Jong P.J."/>
            <person name="Hrdy I."/>
            <person name="Horvathova L."/>
            <person name="Zubacova Z."/>
            <person name="Dolezal P."/>
            <person name="Malik S.B."/>
            <person name="Logsdon J.M. Jr."/>
            <person name="Henze K."/>
            <person name="Gupta A."/>
            <person name="Wang C.C."/>
            <person name="Dunne R.L."/>
            <person name="Upcroft J.A."/>
            <person name="Upcroft P."/>
            <person name="White O."/>
            <person name="Salzberg S.L."/>
            <person name="Tang P."/>
            <person name="Chiu C.-H."/>
            <person name="Lee Y.-S."/>
            <person name="Embley T.M."/>
            <person name="Coombs G.H."/>
            <person name="Mottram J.C."/>
            <person name="Tachezy J."/>
            <person name="Fraser-Liggett C.M."/>
            <person name="Johnson P.J."/>
        </authorList>
    </citation>
    <scope>NUCLEOTIDE SEQUENCE [LARGE SCALE GENOMIC DNA]</scope>
    <source>
        <strain evidence="2">G3</strain>
    </source>
</reference>
<dbReference type="VEuPathDB" id="TrichDB:TVAGG3_0666690"/>
<evidence type="ECO:0000313" key="3">
    <source>
        <dbReference type="Proteomes" id="UP000001542"/>
    </source>
</evidence>
<sequence>MSVRDRPAANRFLDMKEKEFKYRQHLNFVRTAKGGIDMTTPDVPPRLRLMKRNNAIYREKLIKNMTVHDRLIENARRPGTAGGLAVLDDIPLFPKRKTTTKLAALHDEEIYKVESAQGKRPNRVDTESETVMSPPSTSNRVSSSSSSSSSRSNKEQPENIRIETIEKNDGDKVCIITDKPDESQEMVVLPSEKHSEDDSSEEHNSQSSETKNEAPEQPKQQPQDKKEENNETEKPPAPENKVESNDEKETRQKTDSNSANFITGQTESMVTEKSSLHNIVQEKVENI</sequence>
<feature type="compositionally biased region" description="Low complexity" evidence="1">
    <location>
        <begin position="133"/>
        <end position="151"/>
    </location>
</feature>
<feature type="region of interest" description="Disordered" evidence="1">
    <location>
        <begin position="114"/>
        <end position="166"/>
    </location>
</feature>
<dbReference type="AlphaFoldDB" id="A2ENS2"/>
<feature type="compositionally biased region" description="Polar residues" evidence="1">
    <location>
        <begin position="255"/>
        <end position="278"/>
    </location>
</feature>
<dbReference type="SMR" id="A2ENS2"/>
<dbReference type="EMBL" id="DS113442">
    <property type="protein sequence ID" value="EAY05698.1"/>
    <property type="molecule type" value="Genomic_DNA"/>
</dbReference>
<gene>
    <name evidence="2" type="ORF">TVAG_005420</name>
</gene>
<evidence type="ECO:0000256" key="1">
    <source>
        <dbReference type="SAM" id="MobiDB-lite"/>
    </source>
</evidence>
<name>A2ENS2_TRIV3</name>
<dbReference type="VEuPathDB" id="TrichDB:TVAG_005420"/>
<evidence type="ECO:0000313" key="2">
    <source>
        <dbReference type="EMBL" id="EAY05698.1"/>
    </source>
</evidence>
<dbReference type="OrthoDB" id="10619770at2759"/>
<feature type="region of interest" description="Disordered" evidence="1">
    <location>
        <begin position="180"/>
        <end position="287"/>
    </location>
</feature>
<dbReference type="InParanoid" id="A2ENS2"/>
<accession>A2ENS2</accession>
<feature type="compositionally biased region" description="Basic and acidic residues" evidence="1">
    <location>
        <begin position="152"/>
        <end position="166"/>
    </location>
</feature>
<organism evidence="2 3">
    <name type="scientific">Trichomonas vaginalis (strain ATCC PRA-98 / G3)</name>
    <dbReference type="NCBI Taxonomy" id="412133"/>
    <lineage>
        <taxon>Eukaryota</taxon>
        <taxon>Metamonada</taxon>
        <taxon>Parabasalia</taxon>
        <taxon>Trichomonadida</taxon>
        <taxon>Trichomonadidae</taxon>
        <taxon>Trichomonas</taxon>
    </lineage>
</organism>
<keyword evidence="3" id="KW-1185">Reference proteome</keyword>
<protein>
    <submittedName>
        <fullName evidence="2">Uncharacterized protein</fullName>
    </submittedName>
</protein>
<reference evidence="2" key="1">
    <citation type="submission" date="2006-10" db="EMBL/GenBank/DDBJ databases">
        <authorList>
            <person name="Amadeo P."/>
            <person name="Zhao Q."/>
            <person name="Wortman J."/>
            <person name="Fraser-Liggett C."/>
            <person name="Carlton J."/>
        </authorList>
    </citation>
    <scope>NUCLEOTIDE SEQUENCE</scope>
    <source>
        <strain evidence="2">G3</strain>
    </source>
</reference>
<dbReference type="Proteomes" id="UP000001542">
    <property type="component" value="Unassembled WGS sequence"/>
</dbReference>
<dbReference type="RefSeq" id="XP_001317921.1">
    <property type="nucleotide sequence ID" value="XM_001317886.1"/>
</dbReference>
<dbReference type="KEGG" id="tva:4763551"/>
<proteinExistence type="predicted"/>
<feature type="compositionally biased region" description="Basic and acidic residues" evidence="1">
    <location>
        <begin position="191"/>
        <end position="254"/>
    </location>
</feature>